<dbReference type="EMBL" id="FOFZ01000001">
    <property type="protein sequence ID" value="SEP93661.1"/>
    <property type="molecule type" value="Genomic_DNA"/>
</dbReference>
<reference evidence="4" key="1">
    <citation type="submission" date="2016-10" db="EMBL/GenBank/DDBJ databases">
        <authorList>
            <person name="Varghese N."/>
            <person name="Submissions S."/>
        </authorList>
    </citation>
    <scope>NUCLEOTIDE SEQUENCE [LARGE SCALE GENOMIC DNA]</scope>
    <source>
        <strain evidence="4">DSM 15719</strain>
    </source>
</reference>
<dbReference type="AlphaFoldDB" id="A0A1H9BY40"/>
<name>A0A1H9BY40_FLAFI</name>
<evidence type="ECO:0000313" key="3">
    <source>
        <dbReference type="EMBL" id="SEP93661.1"/>
    </source>
</evidence>
<sequence length="1141" mass="121394">MNMKTTLLKTNFFIFVLFLFANSMFSQSVGDYRSTGSGNWTSLASWQYFNGATWALPSGTAPQGFPGQFTGTGIVTIQNGHSITINSSTPNDFGGLVVGQGSLSNLIVGADVDVRTLNLKIDASALVQFSGNNFIRFPEKTSIVINSPGKFDNGGTCNNNVAVYIGTVKFAVCKGSGNAELTFDQINQGGGTITAVASSNSPVCQNGTIILGGTFSGTVGTTVANGGTTGVNYSWSIKAPDNMITTSIAQNPSFTASQSGTYLATLNTSTFYGSTVYTNSNTISVIVNAAPIITTQPINQLDCEESSVNFKIVASGTNLTYTWFYKRPTDTSFIMLSGVVSNTTYPDTPINNEIRLANVGSAQYPSGTQFQVVVSNGTCSVTANTVVLSVNEIVAITSPVLTPSQSVLDVKLCYGSNYSYTAVISNPSNGLVTYQWKSQIPSGSWNNVVDGSHFSGATTATLNIINGSPSESAKYRVDIVFNRTGGNCSVSSFGKVRLLTFYPLLTTPVTTISQPDCITNTGTITVTVQSATDVYSFDNGQNYQASNFKTGLIPATYKIIIKNIGGCVSAVSNSVVNASVTSTWSGSWSPSAPTINDAIVFDGNYSSSSDLVGCSCQVNTGRTVVFNPGHTLKVTNQVAILGSGTLTFLDKASLVQEKEVLSTPNSGNITYQRITNTGVRNTDYTYWSTPVSPLKLGGAGGISYNPSSLAGSIFYSYFVNATSEDWKSESAATTMVTGQGYIIRGPGPISVNPLSFLEATFVGVPNNGNISITVNNPNASYLLGNPYPSAIDADTFLEINSDILNGTLYFWTHNTMIGVGVSNPGTGAFAYSGDDYASYNLTGGVGIEKGGVKATSDLNSVPVIPTGKIGACQGFIASSKAAGSIVFNNSMRVSGTSGNNAQFFKQSNVNGNAPKVIEKNRIWLDLFNEQGAFKQTLVGYVNGATNDIDSAYDGETNDGQEFVDFYSVSQDKNLVIQGRALPFDENDIVPLGYRSAIDGDFTINIDQTDGFFSNQDIFLEDKLMSTITNLKRDNYTFNTTSGVFNDRFVLRYTNKTLGTKDVDLLGETIFISNKNKEIKISSLLDAIDSVLIYDVSGKQIYKKIKVNSNQLLVNSLPSGKGVLLVKVILENGKSITQKILY</sequence>
<accession>A0A1H9BY40</accession>
<proteinExistence type="predicted"/>
<dbReference type="Proteomes" id="UP000183658">
    <property type="component" value="Unassembled WGS sequence"/>
</dbReference>
<dbReference type="NCBIfam" id="NF033708">
    <property type="entry name" value="T9SS_Cterm_ChiA"/>
    <property type="match status" value="1"/>
</dbReference>
<protein>
    <submittedName>
        <fullName evidence="3">Por secretion system C-terminal sorting domain-containing protein</fullName>
    </submittedName>
</protein>
<keyword evidence="4" id="KW-1185">Reference proteome</keyword>
<organism evidence="3 4">
    <name type="scientific">Flavobacterium frigoris</name>
    <dbReference type="NCBI Taxonomy" id="229204"/>
    <lineage>
        <taxon>Bacteria</taxon>
        <taxon>Pseudomonadati</taxon>
        <taxon>Bacteroidota</taxon>
        <taxon>Flavobacteriia</taxon>
        <taxon>Flavobacteriales</taxon>
        <taxon>Flavobacteriaceae</taxon>
        <taxon>Flavobacterium</taxon>
    </lineage>
</organism>
<dbReference type="InterPro" id="IPR026444">
    <property type="entry name" value="Secre_tail"/>
</dbReference>
<dbReference type="NCBIfam" id="TIGR04183">
    <property type="entry name" value="Por_Secre_tail"/>
    <property type="match status" value="1"/>
</dbReference>
<evidence type="ECO:0000256" key="1">
    <source>
        <dbReference type="ARBA" id="ARBA00022729"/>
    </source>
</evidence>
<gene>
    <name evidence="3" type="ORF">SAMN05444355_10115</name>
</gene>
<keyword evidence="1 2" id="KW-0732">Signal</keyword>
<evidence type="ECO:0000256" key="2">
    <source>
        <dbReference type="SAM" id="SignalP"/>
    </source>
</evidence>
<evidence type="ECO:0000313" key="4">
    <source>
        <dbReference type="Proteomes" id="UP000183658"/>
    </source>
</evidence>
<feature type="chain" id="PRO_5010234894" evidence="2">
    <location>
        <begin position="29"/>
        <end position="1141"/>
    </location>
</feature>
<dbReference type="OrthoDB" id="1652165at2"/>
<feature type="signal peptide" evidence="2">
    <location>
        <begin position="1"/>
        <end position="28"/>
    </location>
</feature>